<feature type="compositionally biased region" description="Low complexity" evidence="5">
    <location>
        <begin position="365"/>
        <end position="376"/>
    </location>
</feature>
<dbReference type="Pfam" id="PF05920">
    <property type="entry name" value="Homeobox_KN"/>
    <property type="match status" value="1"/>
</dbReference>
<evidence type="ECO:0000256" key="3">
    <source>
        <dbReference type="ARBA" id="ARBA00023155"/>
    </source>
</evidence>
<dbReference type="CDD" id="cd00086">
    <property type="entry name" value="homeodomain"/>
    <property type="match status" value="1"/>
</dbReference>
<dbReference type="InterPro" id="IPR008422">
    <property type="entry name" value="KN_HD"/>
</dbReference>
<evidence type="ECO:0000256" key="4">
    <source>
        <dbReference type="ARBA" id="ARBA00023242"/>
    </source>
</evidence>
<feature type="region of interest" description="Disordered" evidence="5">
    <location>
        <begin position="96"/>
        <end position="120"/>
    </location>
</feature>
<feature type="domain" description="KN homeodomain" evidence="6">
    <location>
        <begin position="124"/>
        <end position="162"/>
    </location>
</feature>
<reference evidence="8" key="1">
    <citation type="journal article" date="2013" name="Mol. Biol. Evol.">
        <title>Extensive trans-specific polymorphism at the mating type locus of the root decay fungus heterobasidion.</title>
        <authorList>
            <person name="van Diepen L.T."/>
            <person name="Olson A."/>
            <person name="Ihrmark K."/>
            <person name="Stenlid J."/>
            <person name="James T.Y."/>
        </authorList>
    </citation>
    <scope>NUCLEOTIDE SEQUENCE</scope>
    <source>
        <strain evidence="8">ORE104_sci13</strain>
    </source>
</reference>
<dbReference type="Pfam" id="PF12737">
    <property type="entry name" value="Mating_C"/>
    <property type="match status" value="1"/>
</dbReference>
<keyword evidence="2 8" id="KW-0238">DNA-binding</keyword>
<feature type="compositionally biased region" description="Low complexity" evidence="5">
    <location>
        <begin position="107"/>
        <end position="117"/>
    </location>
</feature>
<evidence type="ECO:0000256" key="5">
    <source>
        <dbReference type="SAM" id="MobiDB-lite"/>
    </source>
</evidence>
<dbReference type="SUPFAM" id="SSF46689">
    <property type="entry name" value="Homeodomain-like"/>
    <property type="match status" value="1"/>
</dbReference>
<dbReference type="Gene3D" id="1.10.10.60">
    <property type="entry name" value="Homeodomain-like"/>
    <property type="match status" value="1"/>
</dbReference>
<evidence type="ECO:0000259" key="7">
    <source>
        <dbReference type="Pfam" id="PF12737"/>
    </source>
</evidence>
<dbReference type="InterPro" id="IPR024441">
    <property type="entry name" value="Homeodomain1_C"/>
</dbReference>
<accession>S5R9X2</accession>
<dbReference type="EMBL" id="KF280348">
    <property type="protein sequence ID" value="AGS09156.1"/>
    <property type="molecule type" value="Genomic_DNA"/>
</dbReference>
<feature type="compositionally biased region" description="Acidic residues" evidence="5">
    <location>
        <begin position="285"/>
        <end position="294"/>
    </location>
</feature>
<keyword evidence="4" id="KW-0539">Nucleus</keyword>
<dbReference type="GO" id="GO:0006355">
    <property type="term" value="P:regulation of DNA-templated transcription"/>
    <property type="evidence" value="ECO:0007669"/>
    <property type="project" value="InterPro"/>
</dbReference>
<evidence type="ECO:0000259" key="6">
    <source>
        <dbReference type="Pfam" id="PF05920"/>
    </source>
</evidence>
<proteinExistence type="inferred from homology"/>
<dbReference type="InterPro" id="IPR001356">
    <property type="entry name" value="HD"/>
</dbReference>
<dbReference type="GO" id="GO:0003677">
    <property type="term" value="F:DNA binding"/>
    <property type="evidence" value="ECO:0007669"/>
    <property type="project" value="UniProtKB-KW"/>
</dbReference>
<dbReference type="InterPro" id="IPR009057">
    <property type="entry name" value="Homeodomain-like_sf"/>
</dbReference>
<feature type="compositionally biased region" description="Low complexity" evidence="5">
    <location>
        <begin position="392"/>
        <end position="407"/>
    </location>
</feature>
<reference evidence="8" key="2">
    <citation type="submission" date="2013-06" db="EMBL/GenBank/DDBJ databases">
        <authorList>
            <person name="van Diepen L.T.A."/>
            <person name="Olson A."/>
            <person name="Ihrmark K."/>
            <person name="Stenlid J."/>
            <person name="James T.Y."/>
        </authorList>
    </citation>
    <scope>NUCLEOTIDE SEQUENCE</scope>
    <source>
        <strain evidence="8">ORE104_sci13</strain>
    </source>
</reference>
<evidence type="ECO:0000256" key="2">
    <source>
        <dbReference type="ARBA" id="ARBA00023125"/>
    </source>
</evidence>
<keyword evidence="3 8" id="KW-0371">Homeobox</keyword>
<evidence type="ECO:0000256" key="1">
    <source>
        <dbReference type="ARBA" id="ARBA00005800"/>
    </source>
</evidence>
<feature type="compositionally biased region" description="Polar residues" evidence="5">
    <location>
        <begin position="334"/>
        <end position="347"/>
    </location>
</feature>
<feature type="region of interest" description="Disordered" evidence="5">
    <location>
        <begin position="362"/>
        <end position="427"/>
    </location>
</feature>
<feature type="domain" description="Mating-type protein C-terminal" evidence="7">
    <location>
        <begin position="325"/>
        <end position="607"/>
    </location>
</feature>
<dbReference type="AlphaFoldDB" id="S5R9X2"/>
<comment type="similarity">
    <text evidence="1">Belongs to the TALE/M-ATYP homeobox family.</text>
</comment>
<protein>
    <submittedName>
        <fullName evidence="8">B1 homeodomain mating type protein</fullName>
    </submittedName>
</protein>
<feature type="region of interest" description="Disordered" evidence="5">
    <location>
        <begin position="285"/>
        <end position="348"/>
    </location>
</feature>
<name>S5R9X2_9AGAM</name>
<sequence length="650" mass="71690">MAKHTLYHRLERAQTGILSAAVDGPAALEEFQKLWMELCTEFDEEARLDRVDEEVMAMANVTASIVSTLAGSLSHLENKADALHDTLFKQLHRTLEDVDTPDPPTTPEDSSPSPSTPFQAGHQWLMHNLHNPYPSLAVKQELATFSDASIESINEWFQNAREQIGWTTFARHHFQGSRSAIVDAAWRAFVEPDSRRPLPQNLQRAFSIVKENLASLRSDASSPKDVDQIHVEGLSPEISDGDKVHDEFTGERCRAQKDCRADWGGDLQTTRSSSNSRTLHLLDLDQSEEEEEDMTPPPPIAGCKRRADSDLEACDASRSPKDIRYRSPKRQRSEPPSTSNQTHSSPVLTLIGTGVQASKVESALPSRIRSTPSSTSVLPNDFYTTAPPALPSFPTTQTPSQSLTSAPNSRKRRLSDAGCDINPKRPRHIRNDHRMQIVSNPFPLGPNEIAQDGALFESWYQNVTYAASEPFGGDLSSDCSPATSILNTPWTDGLPVLPNDFMVPSQQVDLSDEDFKAMLASGYNMSSVSMPIDQGIFETLPSLDDLFPPSLPGLETPIIEQPARYMIDLGVQAVSLSQIEACQAQSSSIQTSLSYDHPRQILSSPLEEIDRPISDTLTQCTSLCDIGEDTLDNWTAGVLGWKDTNLSAQM</sequence>
<organism evidence="8">
    <name type="scientific">Heterobasidion irregulare</name>
    <dbReference type="NCBI Taxonomy" id="984962"/>
    <lineage>
        <taxon>Eukaryota</taxon>
        <taxon>Fungi</taxon>
        <taxon>Dikarya</taxon>
        <taxon>Basidiomycota</taxon>
        <taxon>Agaricomycotina</taxon>
        <taxon>Agaricomycetes</taxon>
        <taxon>Russulales</taxon>
        <taxon>Bondarzewiaceae</taxon>
        <taxon>Heterobasidion</taxon>
        <taxon>Heterobasidion annosum species complex</taxon>
    </lineage>
</organism>
<evidence type="ECO:0000313" key="8">
    <source>
        <dbReference type="EMBL" id="AGS09156.1"/>
    </source>
</evidence>